<name>A0A914Q0N6_9BILA</name>
<dbReference type="AlphaFoldDB" id="A0A914Q0N6"/>
<feature type="chain" id="PRO_5036804562" evidence="2">
    <location>
        <begin position="22"/>
        <end position="138"/>
    </location>
</feature>
<proteinExistence type="predicted"/>
<feature type="region of interest" description="Disordered" evidence="1">
    <location>
        <begin position="113"/>
        <end position="138"/>
    </location>
</feature>
<evidence type="ECO:0000313" key="3">
    <source>
        <dbReference type="Proteomes" id="UP000887578"/>
    </source>
</evidence>
<dbReference type="WBParaSite" id="PDA_v2.g2472.t1">
    <property type="protein sequence ID" value="PDA_v2.g2472.t1"/>
    <property type="gene ID" value="PDA_v2.g2472"/>
</dbReference>
<protein>
    <submittedName>
        <fullName evidence="4">Shematrin-like protein 1</fullName>
    </submittedName>
</protein>
<keyword evidence="3" id="KW-1185">Reference proteome</keyword>
<sequence length="138" mass="13989">MVSSISSSFIILAIATTTTFAQIYNPALTGYGNYGSINPYSSFGGLNGYGINPLNSYGMSPYGINPAFGGAYGNPYMSSINPALGSYGMYPGAAINSGFGGYPGAIGGYLPQQQGSSSNAQASSSSNSGNNNNIPFGK</sequence>
<evidence type="ECO:0000313" key="4">
    <source>
        <dbReference type="WBParaSite" id="PDA_v2.g2472.t1"/>
    </source>
</evidence>
<dbReference type="Proteomes" id="UP000887578">
    <property type="component" value="Unplaced"/>
</dbReference>
<reference evidence="4" key="1">
    <citation type="submission" date="2022-11" db="UniProtKB">
        <authorList>
            <consortium name="WormBaseParasite"/>
        </authorList>
    </citation>
    <scope>IDENTIFICATION</scope>
</reference>
<evidence type="ECO:0000256" key="2">
    <source>
        <dbReference type="SAM" id="SignalP"/>
    </source>
</evidence>
<keyword evidence="2" id="KW-0732">Signal</keyword>
<evidence type="ECO:0000256" key="1">
    <source>
        <dbReference type="SAM" id="MobiDB-lite"/>
    </source>
</evidence>
<feature type="signal peptide" evidence="2">
    <location>
        <begin position="1"/>
        <end position="21"/>
    </location>
</feature>
<organism evidence="3 4">
    <name type="scientific">Panagrolaimus davidi</name>
    <dbReference type="NCBI Taxonomy" id="227884"/>
    <lineage>
        <taxon>Eukaryota</taxon>
        <taxon>Metazoa</taxon>
        <taxon>Ecdysozoa</taxon>
        <taxon>Nematoda</taxon>
        <taxon>Chromadorea</taxon>
        <taxon>Rhabditida</taxon>
        <taxon>Tylenchina</taxon>
        <taxon>Panagrolaimomorpha</taxon>
        <taxon>Panagrolaimoidea</taxon>
        <taxon>Panagrolaimidae</taxon>
        <taxon>Panagrolaimus</taxon>
    </lineage>
</organism>
<accession>A0A914Q0N6</accession>